<proteinExistence type="predicted"/>
<dbReference type="Pfam" id="PF00476">
    <property type="entry name" value="DNA_pol_A"/>
    <property type="match status" value="1"/>
</dbReference>
<dbReference type="Pfam" id="PF01612">
    <property type="entry name" value="DNA_pol_A_exo1"/>
    <property type="match status" value="1"/>
</dbReference>
<dbReference type="SUPFAM" id="SSF56672">
    <property type="entry name" value="DNA/RNA polymerases"/>
    <property type="match status" value="1"/>
</dbReference>
<dbReference type="GO" id="GO:0003677">
    <property type="term" value="F:DNA binding"/>
    <property type="evidence" value="ECO:0007669"/>
    <property type="project" value="InterPro"/>
</dbReference>
<dbReference type="Gene3D" id="1.10.150.20">
    <property type="entry name" value="5' to 3' exonuclease, C-terminal subdomain"/>
    <property type="match status" value="1"/>
</dbReference>
<dbReference type="InterPro" id="IPR001098">
    <property type="entry name" value="DNA-dir_DNA_pol_A_palm_dom"/>
</dbReference>
<sequence>MNIITTKEQLQEFVNAYLKVDAFAFDVETIGEDRLYPVINDVCWISFATEGRTDVIPMGHPNGSFAGWDKPLLLPGQKAKAAGKTVLESHYSKDQRKWVAHFDEAPKQLNPAEVFKAIEPLMFSNKLKVAHNAKFDLKSVAKYFGGRVPSKPYFDTLTASFITNNMNKHALGLAACVKRELGVDMAKGIGENVALHSFEDVANYSGIDSALTWDLYKALKPKITGNLNKVWRLEMDVTAALCDMELTGAYIDQKALEILAEEIDKGKVAAEAKCYKIAGKAFAINSVPAKQKLLFTPQTEGAKPRITPNTKFKASLTTKGFEAQKNKEELNETHFSCSAEALEFYRGKDDLVDALLEYQDLNKLMTTYVIPYTGGEVKRVTNGKETFTDRKSLLINGRVHTNFKSHGAETGRFSSSEPNLQNIPSSGEYGKLVRDLFVAPPGYKLVVADYSQIEPRVIASFSQDPILVNNYLTGGDIYTTIGDTMGVDRKAGKVLVLAISYGVGPDKIAASIGCSVKEAKDLLARFEKEFSSIPKYKAKIVRMAKQSSKSMPYVETIPFGRRRYIPDLNAKELGLLSRAERQAFNTVIQGSAADIMKLALVRAHSCFTDEPDINVVLTVHDELVTITPEGRAEETAEAIRRSMEGIKLKEITVPLIADVKIVDKWGQAK</sequence>
<evidence type="ECO:0000259" key="2">
    <source>
        <dbReference type="SMART" id="SM00474"/>
    </source>
</evidence>
<dbReference type="Gene3D" id="3.30.70.370">
    <property type="match status" value="1"/>
</dbReference>
<dbReference type="SUPFAM" id="SSF53098">
    <property type="entry name" value="Ribonuclease H-like"/>
    <property type="match status" value="1"/>
</dbReference>
<organism evidence="4">
    <name type="scientific">uncultured Caudovirales phage</name>
    <dbReference type="NCBI Taxonomy" id="2100421"/>
    <lineage>
        <taxon>Viruses</taxon>
        <taxon>Duplodnaviria</taxon>
        <taxon>Heunggongvirae</taxon>
        <taxon>Uroviricota</taxon>
        <taxon>Caudoviricetes</taxon>
        <taxon>Peduoviridae</taxon>
        <taxon>Maltschvirus</taxon>
        <taxon>Maltschvirus maltsch</taxon>
    </lineage>
</organism>
<dbReference type="PRINTS" id="PR00868">
    <property type="entry name" value="DNAPOLI"/>
</dbReference>
<dbReference type="InterPro" id="IPR012337">
    <property type="entry name" value="RNaseH-like_sf"/>
</dbReference>
<dbReference type="Gene3D" id="3.30.420.10">
    <property type="entry name" value="Ribonuclease H-like superfamily/Ribonuclease H"/>
    <property type="match status" value="1"/>
</dbReference>
<gene>
    <name evidence="4" type="ORF">UFOVP45_63</name>
</gene>
<reference evidence="4" key="1">
    <citation type="submission" date="2020-04" db="EMBL/GenBank/DDBJ databases">
        <authorList>
            <person name="Chiriac C."/>
            <person name="Salcher M."/>
            <person name="Ghai R."/>
            <person name="Kavagutti S V."/>
        </authorList>
    </citation>
    <scope>NUCLEOTIDE SEQUENCE</scope>
</reference>
<dbReference type="InterPro" id="IPR043502">
    <property type="entry name" value="DNA/RNA_pol_sf"/>
</dbReference>
<name>A0A6J5KNR8_9CAUD</name>
<evidence type="ECO:0000256" key="1">
    <source>
        <dbReference type="ARBA" id="ARBA00023109"/>
    </source>
</evidence>
<dbReference type="EMBL" id="LR796175">
    <property type="protein sequence ID" value="CAB4123928.1"/>
    <property type="molecule type" value="Genomic_DNA"/>
</dbReference>
<feature type="domain" description="DNA-directed DNA polymerase family A palm" evidence="3">
    <location>
        <begin position="430"/>
        <end position="631"/>
    </location>
</feature>
<keyword evidence="1" id="KW-1194">Viral DNA replication</keyword>
<dbReference type="GO" id="GO:0003887">
    <property type="term" value="F:DNA-directed DNA polymerase activity"/>
    <property type="evidence" value="ECO:0007669"/>
    <property type="project" value="InterPro"/>
</dbReference>
<protein>
    <submittedName>
        <fullName evidence="4">DNA polymerase I</fullName>
    </submittedName>
</protein>
<feature type="domain" description="3'-5' exonuclease" evidence="2">
    <location>
        <begin position="1"/>
        <end position="224"/>
    </location>
</feature>
<dbReference type="GO" id="GO:0039693">
    <property type="term" value="P:viral DNA genome replication"/>
    <property type="evidence" value="ECO:0007669"/>
    <property type="project" value="UniProtKB-KW"/>
</dbReference>
<dbReference type="InterPro" id="IPR002562">
    <property type="entry name" value="3'-5'_exonuclease_dom"/>
</dbReference>
<dbReference type="SMART" id="SM00474">
    <property type="entry name" value="35EXOc"/>
    <property type="match status" value="1"/>
</dbReference>
<dbReference type="Gene3D" id="1.20.1060.10">
    <property type="entry name" value="Taq DNA Polymerase, Chain T, domain 4"/>
    <property type="match status" value="1"/>
</dbReference>
<dbReference type="InterPro" id="IPR036397">
    <property type="entry name" value="RNaseH_sf"/>
</dbReference>
<dbReference type="GO" id="GO:0006302">
    <property type="term" value="P:double-strand break repair"/>
    <property type="evidence" value="ECO:0007669"/>
    <property type="project" value="TreeGrafter"/>
</dbReference>
<dbReference type="GO" id="GO:0008408">
    <property type="term" value="F:3'-5' exonuclease activity"/>
    <property type="evidence" value="ECO:0007669"/>
    <property type="project" value="InterPro"/>
</dbReference>
<dbReference type="PANTHER" id="PTHR10133">
    <property type="entry name" value="DNA POLYMERASE I"/>
    <property type="match status" value="1"/>
</dbReference>
<dbReference type="SMART" id="SM00482">
    <property type="entry name" value="POLAc"/>
    <property type="match status" value="1"/>
</dbReference>
<dbReference type="GO" id="GO:0006261">
    <property type="term" value="P:DNA-templated DNA replication"/>
    <property type="evidence" value="ECO:0007669"/>
    <property type="project" value="InterPro"/>
</dbReference>
<evidence type="ECO:0000313" key="4">
    <source>
        <dbReference type="EMBL" id="CAB4123928.1"/>
    </source>
</evidence>
<dbReference type="PANTHER" id="PTHR10133:SF62">
    <property type="entry name" value="DNA POLYMERASE THETA"/>
    <property type="match status" value="1"/>
</dbReference>
<keyword evidence="1" id="KW-0235">DNA replication</keyword>
<evidence type="ECO:0000259" key="3">
    <source>
        <dbReference type="SMART" id="SM00482"/>
    </source>
</evidence>
<dbReference type="InterPro" id="IPR002298">
    <property type="entry name" value="DNA_polymerase_A"/>
</dbReference>
<accession>A0A6J5KNR8</accession>